<evidence type="ECO:0000256" key="2">
    <source>
        <dbReference type="ARBA" id="ARBA00022649"/>
    </source>
</evidence>
<organism evidence="3 4">
    <name type="scientific">Pseudomonas jinjuensis</name>
    <dbReference type="NCBI Taxonomy" id="198616"/>
    <lineage>
        <taxon>Bacteria</taxon>
        <taxon>Pseudomonadati</taxon>
        <taxon>Pseudomonadota</taxon>
        <taxon>Gammaproteobacteria</taxon>
        <taxon>Pseudomonadales</taxon>
        <taxon>Pseudomonadaceae</taxon>
        <taxon>Pseudomonas</taxon>
    </lineage>
</organism>
<dbReference type="PANTHER" id="PTHR33755">
    <property type="entry name" value="TOXIN PARE1-RELATED"/>
    <property type="match status" value="1"/>
</dbReference>
<keyword evidence="4" id="KW-1185">Reference proteome</keyword>
<dbReference type="AlphaFoldDB" id="A0A1H0G6L7"/>
<dbReference type="Proteomes" id="UP000242957">
    <property type="component" value="Unassembled WGS sequence"/>
</dbReference>
<protein>
    <submittedName>
        <fullName evidence="3">Toxin ParE1/3/4</fullName>
    </submittedName>
</protein>
<comment type="similarity">
    <text evidence="1">Belongs to the RelE toxin family.</text>
</comment>
<dbReference type="OrthoDB" id="9798046at2"/>
<dbReference type="Pfam" id="PF05016">
    <property type="entry name" value="ParE_toxin"/>
    <property type="match status" value="1"/>
</dbReference>
<dbReference type="SUPFAM" id="SSF143011">
    <property type="entry name" value="RelE-like"/>
    <property type="match status" value="1"/>
</dbReference>
<evidence type="ECO:0000256" key="1">
    <source>
        <dbReference type="ARBA" id="ARBA00006226"/>
    </source>
</evidence>
<evidence type="ECO:0000313" key="3">
    <source>
        <dbReference type="EMBL" id="SDO02496.1"/>
    </source>
</evidence>
<dbReference type="Gene3D" id="3.30.2310.20">
    <property type="entry name" value="RelE-like"/>
    <property type="match status" value="1"/>
</dbReference>
<dbReference type="InterPro" id="IPR035093">
    <property type="entry name" value="RelE/ParE_toxin_dom_sf"/>
</dbReference>
<dbReference type="InterPro" id="IPR051803">
    <property type="entry name" value="TA_system_RelE-like_toxin"/>
</dbReference>
<dbReference type="EMBL" id="FNIJ01000007">
    <property type="protein sequence ID" value="SDO02496.1"/>
    <property type="molecule type" value="Genomic_DNA"/>
</dbReference>
<name>A0A1H0G6L7_9PSED</name>
<dbReference type="InterPro" id="IPR007712">
    <property type="entry name" value="RelE/ParE_toxin"/>
</dbReference>
<keyword evidence="2" id="KW-1277">Toxin-antitoxin system</keyword>
<dbReference type="STRING" id="198616.SAMN05216193_10776"/>
<proteinExistence type="inferred from homology"/>
<evidence type="ECO:0000313" key="4">
    <source>
        <dbReference type="Proteomes" id="UP000242957"/>
    </source>
</evidence>
<sequence length="110" mass="13130">MSRDTYLVRITRGAERDLESIHEYIADFDCPENADYVLDQLLQTIGDLRQQPQRGTHPRELMKLGIQEYRQVFFKPYRVIYRISDKTVHVYLVIDGRRDFQQLLSKRLLG</sequence>
<accession>A0A1H0G6L7</accession>
<gene>
    <name evidence="3" type="ORF">SAMN05216193_10776</name>
</gene>
<dbReference type="RefSeq" id="WP_084314199.1">
    <property type="nucleotide sequence ID" value="NZ_FNIJ01000007.1"/>
</dbReference>
<reference evidence="4" key="1">
    <citation type="submission" date="2016-10" db="EMBL/GenBank/DDBJ databases">
        <authorList>
            <person name="Varghese N."/>
            <person name="Submissions S."/>
        </authorList>
    </citation>
    <scope>NUCLEOTIDE SEQUENCE [LARGE SCALE GENOMIC DNA]</scope>
    <source>
        <strain evidence="4">JCM 21621</strain>
    </source>
</reference>